<accession>B8BQR9</accession>
<evidence type="ECO:0000313" key="4">
    <source>
        <dbReference type="Proteomes" id="UP000001449"/>
    </source>
</evidence>
<dbReference type="GeneID" id="7445242"/>
<dbReference type="PANTHER" id="PTHR35550">
    <property type="match status" value="1"/>
</dbReference>
<name>B8BQR9_THAPS</name>
<feature type="chain" id="PRO_5002869126" evidence="2">
    <location>
        <begin position="27"/>
        <end position="213"/>
    </location>
</feature>
<proteinExistence type="predicted"/>
<dbReference type="InterPro" id="IPR021467">
    <property type="entry name" value="DUF3119"/>
</dbReference>
<evidence type="ECO:0000256" key="1">
    <source>
        <dbReference type="SAM" id="Phobius"/>
    </source>
</evidence>
<keyword evidence="4" id="KW-1185">Reference proteome</keyword>
<dbReference type="STRING" id="35128.B8BQR9"/>
<dbReference type="PaxDb" id="35128-Thaps1376"/>
<dbReference type="PANTHER" id="PTHR35550:SF2">
    <property type="entry name" value="OS05G0401200 PROTEIN"/>
    <property type="match status" value="1"/>
</dbReference>
<dbReference type="RefSeq" id="XP_002286191.1">
    <property type="nucleotide sequence ID" value="XM_002286155.1"/>
</dbReference>
<dbReference type="Pfam" id="PF11317">
    <property type="entry name" value="DUF3119"/>
    <property type="match status" value="1"/>
</dbReference>
<keyword evidence="1" id="KW-0472">Membrane</keyword>
<dbReference type="HOGENOM" id="CLU_1247563_0_0_1"/>
<keyword evidence="2" id="KW-0732">Signal</keyword>
<dbReference type="KEGG" id="tps:THAPSDRAFT_1376"/>
<dbReference type="EMBL" id="CM000638">
    <property type="protein sequence ID" value="EED95832.1"/>
    <property type="molecule type" value="Genomic_DNA"/>
</dbReference>
<dbReference type="AlphaFoldDB" id="B8BQR9"/>
<keyword evidence="1" id="KW-1133">Transmembrane helix</keyword>
<gene>
    <name evidence="3" type="ORF">THAPSDRAFT_1376</name>
</gene>
<dbReference type="OMA" id="WAYKSFV"/>
<sequence>MTATSRIRVVTTTCLLLLACTGGVTSFTATSPVATVSRKNTRSSFRPTTCLAAGPLEVIDPSYNLALGSVALGAAFGLPGSPLKSKLSAFLGGIPLTLFGLFIAFQTTNLRFTFDDSNFSLVSSNLESIGENVVVGGENSWAYKSFVNYDFFPSRSFPILVYFKGNVGPGEQANSPEALEKGAVPGQVHFFPAIANTADLAKAFEKHDCAKLE</sequence>
<evidence type="ECO:0000313" key="3">
    <source>
        <dbReference type="EMBL" id="EED95832.1"/>
    </source>
</evidence>
<feature type="transmembrane region" description="Helical" evidence="1">
    <location>
        <begin position="87"/>
        <end position="105"/>
    </location>
</feature>
<dbReference type="Proteomes" id="UP000001449">
    <property type="component" value="Chromosome 1"/>
</dbReference>
<dbReference type="PROSITE" id="PS51257">
    <property type="entry name" value="PROKAR_LIPOPROTEIN"/>
    <property type="match status" value="1"/>
</dbReference>
<feature type="signal peptide" evidence="2">
    <location>
        <begin position="1"/>
        <end position="26"/>
    </location>
</feature>
<reference evidence="3 4" key="2">
    <citation type="journal article" date="2008" name="Nature">
        <title>The Phaeodactylum genome reveals the evolutionary history of diatom genomes.</title>
        <authorList>
            <person name="Bowler C."/>
            <person name="Allen A.E."/>
            <person name="Badger J.H."/>
            <person name="Grimwood J."/>
            <person name="Jabbari K."/>
            <person name="Kuo A."/>
            <person name="Maheswari U."/>
            <person name="Martens C."/>
            <person name="Maumus F."/>
            <person name="Otillar R.P."/>
            <person name="Rayko E."/>
            <person name="Salamov A."/>
            <person name="Vandepoele K."/>
            <person name="Beszteri B."/>
            <person name="Gruber A."/>
            <person name="Heijde M."/>
            <person name="Katinka M."/>
            <person name="Mock T."/>
            <person name="Valentin K."/>
            <person name="Verret F."/>
            <person name="Berges J.A."/>
            <person name="Brownlee C."/>
            <person name="Cadoret J.P."/>
            <person name="Chiovitti A."/>
            <person name="Choi C.J."/>
            <person name="Coesel S."/>
            <person name="De Martino A."/>
            <person name="Detter J.C."/>
            <person name="Durkin C."/>
            <person name="Falciatore A."/>
            <person name="Fournet J."/>
            <person name="Haruta M."/>
            <person name="Huysman M.J."/>
            <person name="Jenkins B.D."/>
            <person name="Jiroutova K."/>
            <person name="Jorgensen R.E."/>
            <person name="Joubert Y."/>
            <person name="Kaplan A."/>
            <person name="Kroger N."/>
            <person name="Kroth P.G."/>
            <person name="La Roche J."/>
            <person name="Lindquist E."/>
            <person name="Lommer M."/>
            <person name="Martin-Jezequel V."/>
            <person name="Lopez P.J."/>
            <person name="Lucas S."/>
            <person name="Mangogna M."/>
            <person name="McGinnis K."/>
            <person name="Medlin L.K."/>
            <person name="Montsant A."/>
            <person name="Oudot-Le Secq M.P."/>
            <person name="Napoli C."/>
            <person name="Obornik M."/>
            <person name="Parker M.S."/>
            <person name="Petit J.L."/>
            <person name="Porcel B.M."/>
            <person name="Poulsen N."/>
            <person name="Robison M."/>
            <person name="Rychlewski L."/>
            <person name="Rynearson T.A."/>
            <person name="Schmutz J."/>
            <person name="Shapiro H."/>
            <person name="Siaut M."/>
            <person name="Stanley M."/>
            <person name="Sussman M.R."/>
            <person name="Taylor A.R."/>
            <person name="Vardi A."/>
            <person name="von Dassow P."/>
            <person name="Vyverman W."/>
            <person name="Willis A."/>
            <person name="Wyrwicz L.S."/>
            <person name="Rokhsar D.S."/>
            <person name="Weissenbach J."/>
            <person name="Armbrust E.V."/>
            <person name="Green B.R."/>
            <person name="Van de Peer Y."/>
            <person name="Grigoriev I.V."/>
        </authorList>
    </citation>
    <scope>NUCLEOTIDE SEQUENCE [LARGE SCALE GENOMIC DNA]</scope>
    <source>
        <strain evidence="3 4">CCMP1335</strain>
    </source>
</reference>
<protein>
    <submittedName>
        <fullName evidence="3">Uncharacterized protein</fullName>
    </submittedName>
</protein>
<evidence type="ECO:0000256" key="2">
    <source>
        <dbReference type="SAM" id="SignalP"/>
    </source>
</evidence>
<dbReference type="eggNOG" id="ENOG502QYF7">
    <property type="taxonomic scope" value="Eukaryota"/>
</dbReference>
<organism evidence="3 4">
    <name type="scientific">Thalassiosira pseudonana</name>
    <name type="common">Marine diatom</name>
    <name type="synonym">Cyclotella nana</name>
    <dbReference type="NCBI Taxonomy" id="35128"/>
    <lineage>
        <taxon>Eukaryota</taxon>
        <taxon>Sar</taxon>
        <taxon>Stramenopiles</taxon>
        <taxon>Ochrophyta</taxon>
        <taxon>Bacillariophyta</taxon>
        <taxon>Coscinodiscophyceae</taxon>
        <taxon>Thalassiosirophycidae</taxon>
        <taxon>Thalassiosirales</taxon>
        <taxon>Thalassiosiraceae</taxon>
        <taxon>Thalassiosira</taxon>
    </lineage>
</organism>
<reference evidence="3 4" key="1">
    <citation type="journal article" date="2004" name="Science">
        <title>The genome of the diatom Thalassiosira pseudonana: ecology, evolution, and metabolism.</title>
        <authorList>
            <person name="Armbrust E.V."/>
            <person name="Berges J.A."/>
            <person name="Bowler C."/>
            <person name="Green B.R."/>
            <person name="Martinez D."/>
            <person name="Putnam N.H."/>
            <person name="Zhou S."/>
            <person name="Allen A.E."/>
            <person name="Apt K.E."/>
            <person name="Bechner M."/>
            <person name="Brzezinski M.A."/>
            <person name="Chaal B.K."/>
            <person name="Chiovitti A."/>
            <person name="Davis A.K."/>
            <person name="Demarest M.S."/>
            <person name="Detter J.C."/>
            <person name="Glavina T."/>
            <person name="Goodstein D."/>
            <person name="Hadi M.Z."/>
            <person name="Hellsten U."/>
            <person name="Hildebrand M."/>
            <person name="Jenkins B.D."/>
            <person name="Jurka J."/>
            <person name="Kapitonov V.V."/>
            <person name="Kroger N."/>
            <person name="Lau W.W."/>
            <person name="Lane T.W."/>
            <person name="Larimer F.W."/>
            <person name="Lippmeier J.C."/>
            <person name="Lucas S."/>
            <person name="Medina M."/>
            <person name="Montsant A."/>
            <person name="Obornik M."/>
            <person name="Parker M.S."/>
            <person name="Palenik B."/>
            <person name="Pazour G.J."/>
            <person name="Richardson P.M."/>
            <person name="Rynearson T.A."/>
            <person name="Saito M.A."/>
            <person name="Schwartz D.C."/>
            <person name="Thamatrakoln K."/>
            <person name="Valentin K."/>
            <person name="Vardi A."/>
            <person name="Wilkerson F.P."/>
            <person name="Rokhsar D.S."/>
        </authorList>
    </citation>
    <scope>NUCLEOTIDE SEQUENCE [LARGE SCALE GENOMIC DNA]</scope>
    <source>
        <strain evidence="3 4">CCMP1335</strain>
    </source>
</reference>
<keyword evidence="1" id="KW-0812">Transmembrane</keyword>
<dbReference type="InParanoid" id="B8BQR9"/>